<sequence>MENTPEIPNNNASLPDQLTTYLLKLVTEIEKYFTLEEVLEKFPARDFPTLPNGLIEQMMNERDEIHRKLESYDSQLEGLITPEIKDRISTMALDLTEHRDIIGNIFQCIKFPFHKKEDYVSDKETNYLKIADYVRKYDQTFNLGLAPLHLQWIQEFGEVPEASTDGSATLSNTSMNEV</sequence>
<accession>A0A8J2H8R2</accession>
<protein>
    <submittedName>
        <fullName evidence="1">Uncharacterized protein</fullName>
    </submittedName>
</protein>
<evidence type="ECO:0000313" key="2">
    <source>
        <dbReference type="Proteomes" id="UP000786811"/>
    </source>
</evidence>
<dbReference type="EMBL" id="CAJNRD030001118">
    <property type="protein sequence ID" value="CAG5083271.1"/>
    <property type="molecule type" value="Genomic_DNA"/>
</dbReference>
<proteinExistence type="predicted"/>
<gene>
    <name evidence="1" type="ORF">HICCMSTLAB_LOCUS3787</name>
</gene>
<dbReference type="Proteomes" id="UP000786811">
    <property type="component" value="Unassembled WGS sequence"/>
</dbReference>
<organism evidence="1 2">
    <name type="scientific">Cotesia congregata</name>
    <name type="common">Parasitoid wasp</name>
    <name type="synonym">Apanteles congregatus</name>
    <dbReference type="NCBI Taxonomy" id="51543"/>
    <lineage>
        <taxon>Eukaryota</taxon>
        <taxon>Metazoa</taxon>
        <taxon>Ecdysozoa</taxon>
        <taxon>Arthropoda</taxon>
        <taxon>Hexapoda</taxon>
        <taxon>Insecta</taxon>
        <taxon>Pterygota</taxon>
        <taxon>Neoptera</taxon>
        <taxon>Endopterygota</taxon>
        <taxon>Hymenoptera</taxon>
        <taxon>Apocrita</taxon>
        <taxon>Ichneumonoidea</taxon>
        <taxon>Braconidae</taxon>
        <taxon>Microgastrinae</taxon>
        <taxon>Cotesia</taxon>
    </lineage>
</organism>
<comment type="caution">
    <text evidence="1">The sequence shown here is derived from an EMBL/GenBank/DDBJ whole genome shotgun (WGS) entry which is preliminary data.</text>
</comment>
<evidence type="ECO:0000313" key="1">
    <source>
        <dbReference type="EMBL" id="CAG5083271.1"/>
    </source>
</evidence>
<name>A0A8J2H8R2_COTCN</name>
<reference evidence="1" key="1">
    <citation type="submission" date="2021-04" db="EMBL/GenBank/DDBJ databases">
        <authorList>
            <person name="Chebbi M.A.C M."/>
        </authorList>
    </citation>
    <scope>NUCLEOTIDE SEQUENCE</scope>
</reference>
<keyword evidence="2" id="KW-1185">Reference proteome</keyword>
<dbReference type="AlphaFoldDB" id="A0A8J2H8R2"/>